<sequence length="123" mass="14293">MNQTVRTYLIDVARRKSNQIVGYQELSNDCGLKLDMSNPDHRNQIAQILEQISLHEYQCERPLLSSLVLRLSDGTEGNGFYKLAEKLGYGSWSKLKREGLFEVQQIANCIDFWSKNINHLKYR</sequence>
<keyword evidence="2" id="KW-1185">Reference proteome</keyword>
<evidence type="ECO:0000313" key="2">
    <source>
        <dbReference type="Proteomes" id="UP000516439"/>
    </source>
</evidence>
<reference evidence="1 2" key="1">
    <citation type="submission" date="2020-09" db="EMBL/GenBank/DDBJ databases">
        <title>Pedobacter sp. SW-16 isolated from soil near Yeocheon.</title>
        <authorList>
            <person name="Im H.S."/>
            <person name="Joung Y."/>
            <person name="Lee S.-S."/>
        </authorList>
    </citation>
    <scope>NUCLEOTIDE SEQUENCE [LARGE SCALE GENOMIC DNA]</scope>
    <source>
        <strain evidence="1 2">SW-16</strain>
    </source>
</reference>
<accession>A0ABX6TMF4</accession>
<dbReference type="RefSeq" id="WP_190328831.1">
    <property type="nucleotide sequence ID" value="NZ_CP061171.1"/>
</dbReference>
<evidence type="ECO:0000313" key="1">
    <source>
        <dbReference type="EMBL" id="QNR86752.1"/>
    </source>
</evidence>
<protein>
    <submittedName>
        <fullName evidence="1">Uncharacterized protein</fullName>
    </submittedName>
</protein>
<gene>
    <name evidence="1" type="ORF">H9N25_10385</name>
</gene>
<proteinExistence type="predicted"/>
<organism evidence="1 2">
    <name type="scientific">Pedobacter riviphilus</name>
    <dbReference type="NCBI Taxonomy" id="2766984"/>
    <lineage>
        <taxon>Bacteria</taxon>
        <taxon>Pseudomonadati</taxon>
        <taxon>Bacteroidota</taxon>
        <taxon>Sphingobacteriia</taxon>
        <taxon>Sphingobacteriales</taxon>
        <taxon>Sphingobacteriaceae</taxon>
        <taxon>Pedobacter</taxon>
    </lineage>
</organism>
<name>A0ABX6TMF4_9SPHI</name>
<dbReference type="Proteomes" id="UP000516439">
    <property type="component" value="Chromosome"/>
</dbReference>
<dbReference type="EMBL" id="CP061171">
    <property type="protein sequence ID" value="QNR86752.1"/>
    <property type="molecule type" value="Genomic_DNA"/>
</dbReference>